<dbReference type="AlphaFoldDB" id="A0A2V1H3Q1"/>
<dbReference type="PROSITE" id="PS00068">
    <property type="entry name" value="MDH"/>
    <property type="match status" value="1"/>
</dbReference>
<feature type="domain" description="Lactate/malate dehydrogenase C-terminal" evidence="14">
    <location>
        <begin position="156"/>
        <end position="321"/>
    </location>
</feature>
<keyword evidence="5 8" id="KW-0560">Oxidoreductase</keyword>
<dbReference type="InterPro" id="IPR022383">
    <property type="entry name" value="Lactate/malate_DH_C"/>
</dbReference>
<keyword evidence="6 8" id="KW-0520">NAD</keyword>
<evidence type="ECO:0000256" key="5">
    <source>
        <dbReference type="ARBA" id="ARBA00023002"/>
    </source>
</evidence>
<evidence type="ECO:0000256" key="9">
    <source>
        <dbReference type="PIRSR" id="PIRSR000102-1"/>
    </source>
</evidence>
<evidence type="ECO:0000256" key="2">
    <source>
        <dbReference type="ARBA" id="ARBA00009613"/>
    </source>
</evidence>
<evidence type="ECO:0000259" key="13">
    <source>
        <dbReference type="Pfam" id="PF00056"/>
    </source>
</evidence>
<dbReference type="SUPFAM" id="SSF51735">
    <property type="entry name" value="NAD(P)-binding Rossmann-fold domains"/>
    <property type="match status" value="1"/>
</dbReference>
<evidence type="ECO:0000259" key="14">
    <source>
        <dbReference type="Pfam" id="PF02866"/>
    </source>
</evidence>
<dbReference type="Pfam" id="PF00056">
    <property type="entry name" value="Ldh_1_N"/>
    <property type="match status" value="1"/>
</dbReference>
<comment type="caution">
    <text evidence="15">The sequence shown here is derived from an EMBL/GenBank/DDBJ whole genome shotgun (WGS) entry which is preliminary data.</text>
</comment>
<dbReference type="Proteomes" id="UP000244906">
    <property type="component" value="Unassembled WGS sequence"/>
</dbReference>
<name>A0A2V1H3Q1_9GAMM</name>
<dbReference type="HAMAP" id="MF_01517">
    <property type="entry name" value="Malate_dehydrog_2"/>
    <property type="match status" value="1"/>
</dbReference>
<dbReference type="EC" id="1.1.1.37" evidence="3 8"/>
<dbReference type="PANTHER" id="PTHR23382">
    <property type="entry name" value="MALATE DEHYDROGENASE"/>
    <property type="match status" value="1"/>
</dbReference>
<feature type="binding site" evidence="11">
    <location>
        <position position="42"/>
    </location>
    <ligand>
        <name>NAD(+)</name>
        <dbReference type="ChEBI" id="CHEBI:57540"/>
    </ligand>
</feature>
<dbReference type="OrthoDB" id="9802969at2"/>
<dbReference type="PIRSF" id="PIRSF000102">
    <property type="entry name" value="Lac_mal_DH"/>
    <property type="match status" value="1"/>
</dbReference>
<comment type="catalytic activity">
    <reaction evidence="7 8 12">
        <text>(S)-malate + NAD(+) = oxaloacetate + NADH + H(+)</text>
        <dbReference type="Rhea" id="RHEA:21432"/>
        <dbReference type="ChEBI" id="CHEBI:15378"/>
        <dbReference type="ChEBI" id="CHEBI:15589"/>
        <dbReference type="ChEBI" id="CHEBI:16452"/>
        <dbReference type="ChEBI" id="CHEBI:57540"/>
        <dbReference type="ChEBI" id="CHEBI:57945"/>
        <dbReference type="EC" id="1.1.1.37"/>
    </reaction>
</comment>
<dbReference type="RefSeq" id="WP_116686339.1">
    <property type="nucleotide sequence ID" value="NZ_CAWNYD010000002.1"/>
</dbReference>
<feature type="binding site" evidence="8 10">
    <location>
        <position position="92"/>
    </location>
    <ligand>
        <name>substrate</name>
    </ligand>
</feature>
<dbReference type="InterPro" id="IPR001557">
    <property type="entry name" value="L-lactate/malate_DH"/>
</dbReference>
<feature type="domain" description="Lactate/malate dehydrogenase N-terminal" evidence="13">
    <location>
        <begin position="6"/>
        <end position="145"/>
    </location>
</feature>
<feature type="binding site" evidence="8 10">
    <location>
        <position position="131"/>
    </location>
    <ligand>
        <name>substrate</name>
    </ligand>
</feature>
<evidence type="ECO:0000256" key="7">
    <source>
        <dbReference type="ARBA" id="ARBA00048313"/>
    </source>
</evidence>
<dbReference type="InterPro" id="IPR010945">
    <property type="entry name" value="Malate_DH_type2"/>
</dbReference>
<evidence type="ECO:0000256" key="1">
    <source>
        <dbReference type="ARBA" id="ARBA00003966"/>
    </source>
</evidence>
<feature type="binding site" evidence="8 10">
    <location>
        <position position="98"/>
    </location>
    <ligand>
        <name>substrate</name>
    </ligand>
</feature>
<reference evidence="15 16" key="1">
    <citation type="submission" date="2018-04" db="EMBL/GenBank/DDBJ databases">
        <title>Thalassorhabdus spongiae gen. nov., sp. nov., isolated from a marine sponge in South-West Iceland.</title>
        <authorList>
            <person name="Knobloch S."/>
            <person name="Daussin A."/>
            <person name="Johannsson R."/>
            <person name="Marteinsson V.T."/>
        </authorList>
    </citation>
    <scope>NUCLEOTIDE SEQUENCE [LARGE SCALE GENOMIC DNA]</scope>
    <source>
        <strain evidence="15 16">Hp12</strain>
    </source>
</reference>
<dbReference type="FunFam" id="3.90.110.10:FF:000002">
    <property type="entry name" value="Malate dehydrogenase"/>
    <property type="match status" value="1"/>
</dbReference>
<proteinExistence type="inferred from homology"/>
<dbReference type="NCBIfam" id="NF003916">
    <property type="entry name" value="PRK05442.1"/>
    <property type="match status" value="1"/>
</dbReference>
<keyword evidence="4 8" id="KW-0816">Tricarboxylic acid cycle</keyword>
<evidence type="ECO:0000256" key="11">
    <source>
        <dbReference type="PIRSR" id="PIRSR000102-3"/>
    </source>
</evidence>
<evidence type="ECO:0000313" key="16">
    <source>
        <dbReference type="Proteomes" id="UP000244906"/>
    </source>
</evidence>
<evidence type="ECO:0000256" key="10">
    <source>
        <dbReference type="PIRSR" id="PIRSR000102-2"/>
    </source>
</evidence>
<dbReference type="Gene3D" id="3.40.50.720">
    <property type="entry name" value="NAD(P)-binding Rossmann-like Domain"/>
    <property type="match status" value="1"/>
</dbReference>
<evidence type="ECO:0000256" key="12">
    <source>
        <dbReference type="RuleBase" id="RU000422"/>
    </source>
</evidence>
<evidence type="ECO:0000256" key="3">
    <source>
        <dbReference type="ARBA" id="ARBA00012995"/>
    </source>
</evidence>
<dbReference type="Pfam" id="PF02866">
    <property type="entry name" value="Ldh_1_C"/>
    <property type="match status" value="1"/>
</dbReference>
<dbReference type="InterPro" id="IPR001252">
    <property type="entry name" value="Malate_DH_AS"/>
</dbReference>
<protein>
    <recommendedName>
        <fullName evidence="3 8">Malate dehydrogenase</fullName>
        <ecNumber evidence="3 8">1.1.1.37</ecNumber>
    </recommendedName>
</protein>
<feature type="active site" description="Proton acceptor" evidence="8 9">
    <location>
        <position position="187"/>
    </location>
</feature>
<dbReference type="GO" id="GO:0006108">
    <property type="term" value="P:malate metabolic process"/>
    <property type="evidence" value="ECO:0007669"/>
    <property type="project" value="InterPro"/>
</dbReference>
<dbReference type="CDD" id="cd01338">
    <property type="entry name" value="MDH_chloroplast-like"/>
    <property type="match status" value="1"/>
</dbReference>
<feature type="binding site" evidence="8 10">
    <location>
        <position position="162"/>
    </location>
    <ligand>
        <name>substrate</name>
    </ligand>
</feature>
<comment type="similarity">
    <text evidence="2 8">Belongs to the LDH/MDH superfamily. MDH type 2 family.</text>
</comment>
<evidence type="ECO:0000256" key="8">
    <source>
        <dbReference type="HAMAP-Rule" id="MF_01517"/>
    </source>
</evidence>
<feature type="binding site" evidence="8">
    <location>
        <begin position="11"/>
        <end position="17"/>
    </location>
    <ligand>
        <name>NAD(+)</name>
        <dbReference type="ChEBI" id="CHEBI:57540"/>
    </ligand>
</feature>
<keyword evidence="16" id="KW-1185">Reference proteome</keyword>
<dbReference type="FunFam" id="3.40.50.720:FF:000010">
    <property type="entry name" value="Malate dehydrogenase"/>
    <property type="match status" value="1"/>
</dbReference>
<dbReference type="SUPFAM" id="SSF56327">
    <property type="entry name" value="LDH C-terminal domain-like"/>
    <property type="match status" value="1"/>
</dbReference>
<accession>A0A2V1H3Q1</accession>
<comment type="function">
    <text evidence="1 8">Catalyzes the reversible oxidation of malate to oxaloacetate.</text>
</comment>
<dbReference type="InterPro" id="IPR001236">
    <property type="entry name" value="Lactate/malate_DH_N"/>
</dbReference>
<feature type="binding site" evidence="8">
    <location>
        <position position="112"/>
    </location>
    <ligand>
        <name>NAD(+)</name>
        <dbReference type="ChEBI" id="CHEBI:57540"/>
    </ligand>
</feature>
<dbReference type="NCBIfam" id="TIGR01759">
    <property type="entry name" value="MalateDH-SF1"/>
    <property type="match status" value="1"/>
</dbReference>
<feature type="binding site" evidence="8 11">
    <location>
        <position position="105"/>
    </location>
    <ligand>
        <name>NAD(+)</name>
        <dbReference type="ChEBI" id="CHEBI:57540"/>
    </ligand>
</feature>
<organism evidence="15 16">
    <name type="scientific">Pelagibaculum spongiae</name>
    <dbReference type="NCBI Taxonomy" id="2080658"/>
    <lineage>
        <taxon>Bacteria</taxon>
        <taxon>Pseudomonadati</taxon>
        <taxon>Pseudomonadota</taxon>
        <taxon>Gammaproteobacteria</taxon>
        <taxon>Oceanospirillales</taxon>
        <taxon>Pelagibaculum</taxon>
    </lineage>
</organism>
<evidence type="ECO:0000256" key="4">
    <source>
        <dbReference type="ARBA" id="ARBA00022532"/>
    </source>
</evidence>
<dbReference type="InterPro" id="IPR036291">
    <property type="entry name" value="NAD(P)-bd_dom_sf"/>
</dbReference>
<dbReference type="InterPro" id="IPR015955">
    <property type="entry name" value="Lactate_DH/Glyco_Ohase_4_C"/>
</dbReference>
<dbReference type="Gene3D" id="3.90.110.10">
    <property type="entry name" value="Lactate dehydrogenase/glycoside hydrolase, family 4, C-terminal"/>
    <property type="match status" value="1"/>
</dbReference>
<sequence>MKKPLRIAVTGAAGNISYTLLFKLAAGEFLGVDQPIALQLVDIPQGMKALKGVAMELLDCGFPLLAEISLHDNPEEGFKDIDYAFLVGSRPRGPGMERADLMAANAEIFARQGKALNDFANPAVRVLVVGNPCNTNALIAQRNAPDLDSSQFTAMTRLDHNRTIGQLGQKLGVNPMGLTGLVVWGNHSPTMYPGLENAEALGMDVLDQIEDDWYKNTMIPTVQKRGAEIIGARGASSAASAAQAALDHMRDWALGSDDIVSMAVYSDGSYNVPEGLIFSFPCICQFGNWKIVQGMELSDFGVAAVQANVDELQGEMDMVKHLLPESKPAQVKNELFLKADRLL</sequence>
<feature type="binding site" evidence="8 11">
    <location>
        <begin position="129"/>
        <end position="131"/>
    </location>
    <ligand>
        <name>NAD(+)</name>
        <dbReference type="ChEBI" id="CHEBI:57540"/>
    </ligand>
</feature>
<gene>
    <name evidence="8" type="primary">mdh</name>
    <name evidence="15" type="ORF">DC094_06620</name>
</gene>
<dbReference type="EMBL" id="QDDL01000002">
    <property type="protein sequence ID" value="PVZ70266.1"/>
    <property type="molecule type" value="Genomic_DNA"/>
</dbReference>
<dbReference type="GO" id="GO:0006099">
    <property type="term" value="P:tricarboxylic acid cycle"/>
    <property type="evidence" value="ECO:0007669"/>
    <property type="project" value="UniProtKB-UniRule"/>
</dbReference>
<evidence type="ECO:0000256" key="6">
    <source>
        <dbReference type="ARBA" id="ARBA00023027"/>
    </source>
</evidence>
<dbReference type="GO" id="GO:0030060">
    <property type="term" value="F:L-malate dehydrogenase (NAD+) activity"/>
    <property type="evidence" value="ECO:0007669"/>
    <property type="project" value="UniProtKB-UniRule"/>
</dbReference>
<evidence type="ECO:0000313" key="15">
    <source>
        <dbReference type="EMBL" id="PVZ70266.1"/>
    </source>
</evidence>